<evidence type="ECO:0000256" key="4">
    <source>
        <dbReference type="ARBA" id="ARBA00022989"/>
    </source>
</evidence>
<proteinExistence type="inferred from homology"/>
<feature type="transmembrane region" description="Helical" evidence="7">
    <location>
        <begin position="284"/>
        <end position="309"/>
    </location>
</feature>
<feature type="domain" description="MacB-like periplasmic core" evidence="9">
    <location>
        <begin position="23"/>
        <end position="247"/>
    </location>
</feature>
<dbReference type="InterPro" id="IPR050250">
    <property type="entry name" value="Macrolide_Exporter_MacB"/>
</dbReference>
<protein>
    <submittedName>
        <fullName evidence="10">ABC transporter permease</fullName>
    </submittedName>
</protein>
<evidence type="ECO:0000313" key="10">
    <source>
        <dbReference type="EMBL" id="HJA98021.1"/>
    </source>
</evidence>
<comment type="caution">
    <text evidence="10">The sequence shown here is derived from an EMBL/GenBank/DDBJ whole genome shotgun (WGS) entry which is preliminary data.</text>
</comment>
<dbReference type="GO" id="GO:0022857">
    <property type="term" value="F:transmembrane transporter activity"/>
    <property type="evidence" value="ECO:0007669"/>
    <property type="project" value="TreeGrafter"/>
</dbReference>
<evidence type="ECO:0000259" key="8">
    <source>
        <dbReference type="Pfam" id="PF02687"/>
    </source>
</evidence>
<accession>A0A9D2IC56</accession>
<evidence type="ECO:0000256" key="5">
    <source>
        <dbReference type="ARBA" id="ARBA00023136"/>
    </source>
</evidence>
<gene>
    <name evidence="10" type="ORF">H9779_00235</name>
</gene>
<evidence type="ECO:0000313" key="11">
    <source>
        <dbReference type="Proteomes" id="UP000824259"/>
    </source>
</evidence>
<dbReference type="Pfam" id="PF12704">
    <property type="entry name" value="MacB_PCD"/>
    <property type="match status" value="1"/>
</dbReference>
<evidence type="ECO:0000256" key="2">
    <source>
        <dbReference type="ARBA" id="ARBA00022475"/>
    </source>
</evidence>
<evidence type="ECO:0000256" key="1">
    <source>
        <dbReference type="ARBA" id="ARBA00004651"/>
    </source>
</evidence>
<comment type="subcellular location">
    <subcellularLocation>
        <location evidence="1">Cell membrane</location>
        <topology evidence="1">Multi-pass membrane protein</topology>
    </subcellularLocation>
</comment>
<feature type="transmembrane region" description="Helical" evidence="7">
    <location>
        <begin position="24"/>
        <end position="44"/>
    </location>
</feature>
<dbReference type="PANTHER" id="PTHR30572:SF4">
    <property type="entry name" value="ABC TRANSPORTER PERMEASE YTRF"/>
    <property type="match status" value="1"/>
</dbReference>
<reference evidence="10" key="2">
    <citation type="submission" date="2021-04" db="EMBL/GenBank/DDBJ databases">
        <authorList>
            <person name="Gilroy R."/>
        </authorList>
    </citation>
    <scope>NUCLEOTIDE SEQUENCE</scope>
    <source>
        <strain evidence="10">CHK169-11906</strain>
    </source>
</reference>
<dbReference type="Pfam" id="PF02687">
    <property type="entry name" value="FtsX"/>
    <property type="match status" value="1"/>
</dbReference>
<dbReference type="AlphaFoldDB" id="A0A9D2IC56"/>
<feature type="transmembrane region" description="Helical" evidence="7">
    <location>
        <begin position="376"/>
        <end position="402"/>
    </location>
</feature>
<keyword evidence="4 7" id="KW-1133">Transmembrane helix</keyword>
<organism evidence="10 11">
    <name type="scientific">Candidatus Alistipes avicola</name>
    <dbReference type="NCBI Taxonomy" id="2838432"/>
    <lineage>
        <taxon>Bacteria</taxon>
        <taxon>Pseudomonadati</taxon>
        <taxon>Bacteroidota</taxon>
        <taxon>Bacteroidia</taxon>
        <taxon>Bacteroidales</taxon>
        <taxon>Rikenellaceae</taxon>
        <taxon>Alistipes</taxon>
    </lineage>
</organism>
<dbReference type="GO" id="GO:0005886">
    <property type="term" value="C:plasma membrane"/>
    <property type="evidence" value="ECO:0007669"/>
    <property type="project" value="UniProtKB-SubCell"/>
</dbReference>
<keyword evidence="3 7" id="KW-0812">Transmembrane</keyword>
<name>A0A9D2IC56_9BACT</name>
<feature type="domain" description="ABC3 transporter permease C-terminal" evidence="8">
    <location>
        <begin position="288"/>
        <end position="412"/>
    </location>
</feature>
<evidence type="ECO:0000259" key="9">
    <source>
        <dbReference type="Pfam" id="PF12704"/>
    </source>
</evidence>
<sequence length="419" mass="45971">MSFFDTDRWNEIWQTITRNRRRSIMTALGVFWGIFMLVILLGAGTGLGRMFRAQLGETSTNTVFLNPGQTSIPYKGMPSGRTWQLDMDDLKAIQELPEAEYVSALCWGGQRNASYQNQKGDFGLMGYSPDMQKINPQKIVMGRFLNDVDVLRQRKVCVIGTQVWRDLFPSGEDPIGKIIQIGTSYFTVVGVTKPQGSMMAFSDPERTISIPALILQQMYGQGNKIHMLAVSAYPDVPSEQLIKQTRQTIAGRHLISPDDKKAMFIMDTGEIFGKIMGLLRGIAALTWIVGLGTLLAGIVGISNIMLVLVRERTQEIGVRRALGASPLTILSQILSESFILTFIAGVFGLAAGVGVISGFDSWYQAAIRAGSEMPEISWQISFGLGMTALTILVISGLLAGVIPAVRALKIKPVDAIREE</sequence>
<feature type="transmembrane region" description="Helical" evidence="7">
    <location>
        <begin position="329"/>
        <end position="356"/>
    </location>
</feature>
<dbReference type="InterPro" id="IPR003838">
    <property type="entry name" value="ABC3_permease_C"/>
</dbReference>
<dbReference type="PANTHER" id="PTHR30572">
    <property type="entry name" value="MEMBRANE COMPONENT OF TRANSPORTER-RELATED"/>
    <property type="match status" value="1"/>
</dbReference>
<dbReference type="InterPro" id="IPR025857">
    <property type="entry name" value="MacB_PCD"/>
</dbReference>
<comment type="similarity">
    <text evidence="6">Belongs to the ABC-4 integral membrane protein family.</text>
</comment>
<dbReference type="EMBL" id="DWYR01000001">
    <property type="protein sequence ID" value="HJA98021.1"/>
    <property type="molecule type" value="Genomic_DNA"/>
</dbReference>
<evidence type="ECO:0000256" key="6">
    <source>
        <dbReference type="ARBA" id="ARBA00038076"/>
    </source>
</evidence>
<reference evidence="10" key="1">
    <citation type="journal article" date="2021" name="PeerJ">
        <title>Extensive microbial diversity within the chicken gut microbiome revealed by metagenomics and culture.</title>
        <authorList>
            <person name="Gilroy R."/>
            <person name="Ravi A."/>
            <person name="Getino M."/>
            <person name="Pursley I."/>
            <person name="Horton D.L."/>
            <person name="Alikhan N.F."/>
            <person name="Baker D."/>
            <person name="Gharbi K."/>
            <person name="Hall N."/>
            <person name="Watson M."/>
            <person name="Adriaenssens E.M."/>
            <person name="Foster-Nyarko E."/>
            <person name="Jarju S."/>
            <person name="Secka A."/>
            <person name="Antonio M."/>
            <person name="Oren A."/>
            <person name="Chaudhuri R.R."/>
            <person name="La Ragione R."/>
            <person name="Hildebrand F."/>
            <person name="Pallen M.J."/>
        </authorList>
    </citation>
    <scope>NUCLEOTIDE SEQUENCE</scope>
    <source>
        <strain evidence="10">CHK169-11906</strain>
    </source>
</reference>
<evidence type="ECO:0000256" key="7">
    <source>
        <dbReference type="SAM" id="Phobius"/>
    </source>
</evidence>
<evidence type="ECO:0000256" key="3">
    <source>
        <dbReference type="ARBA" id="ARBA00022692"/>
    </source>
</evidence>
<keyword evidence="2" id="KW-1003">Cell membrane</keyword>
<dbReference type="Proteomes" id="UP000824259">
    <property type="component" value="Unassembled WGS sequence"/>
</dbReference>
<keyword evidence="5 7" id="KW-0472">Membrane</keyword>